<evidence type="ECO:0000313" key="3">
    <source>
        <dbReference type="Proteomes" id="UP000317863"/>
    </source>
</evidence>
<accession>A0A544QWR1</accession>
<feature type="transmembrane region" description="Helical" evidence="1">
    <location>
        <begin position="32"/>
        <end position="50"/>
    </location>
</feature>
<comment type="caution">
    <text evidence="2">The sequence shown here is derived from an EMBL/GenBank/DDBJ whole genome shotgun (WGS) entry which is preliminary data.</text>
</comment>
<keyword evidence="1" id="KW-0812">Transmembrane</keyword>
<evidence type="ECO:0000313" key="2">
    <source>
        <dbReference type="EMBL" id="TQQ85121.1"/>
    </source>
</evidence>
<keyword evidence="1" id="KW-0472">Membrane</keyword>
<dbReference type="Proteomes" id="UP000317863">
    <property type="component" value="Unassembled WGS sequence"/>
</dbReference>
<name>A0A544QWR1_9FIRM</name>
<protein>
    <submittedName>
        <fullName evidence="2">Uncharacterized protein</fullName>
    </submittedName>
</protein>
<feature type="transmembrane region" description="Helical" evidence="1">
    <location>
        <begin position="7"/>
        <end position="26"/>
    </location>
</feature>
<dbReference type="AlphaFoldDB" id="A0A544QWR1"/>
<keyword evidence="3" id="KW-1185">Reference proteome</keyword>
<organism evidence="2 3">
    <name type="scientific">Peptacetobacter hominis</name>
    <dbReference type="NCBI Taxonomy" id="2743610"/>
    <lineage>
        <taxon>Bacteria</taxon>
        <taxon>Bacillati</taxon>
        <taxon>Bacillota</taxon>
        <taxon>Clostridia</taxon>
        <taxon>Peptostreptococcales</taxon>
        <taxon>Peptostreptococcaceae</taxon>
        <taxon>Peptacetobacter</taxon>
    </lineage>
</organism>
<evidence type="ECO:0000256" key="1">
    <source>
        <dbReference type="SAM" id="Phobius"/>
    </source>
</evidence>
<dbReference type="RefSeq" id="WP_142535478.1">
    <property type="nucleotide sequence ID" value="NZ_SGJB01000004.1"/>
</dbReference>
<keyword evidence="1" id="KW-1133">Transmembrane helix</keyword>
<proteinExistence type="predicted"/>
<gene>
    <name evidence="2" type="ORF">EXD82_03225</name>
</gene>
<sequence length="72" mass="8621">MIFFLRYRHYIYSIVSTIALFVMLYLYKVEGWNIPTVEFLGVLIFLFAGIKGITENKKHEKEELEKNENTEE</sequence>
<dbReference type="EMBL" id="SGJB01000004">
    <property type="protein sequence ID" value="TQQ85121.1"/>
    <property type="molecule type" value="Genomic_DNA"/>
</dbReference>
<reference evidence="2 3" key="1">
    <citation type="submission" date="2019-02" db="EMBL/GenBank/DDBJ databases">
        <title>Peptostreptococcaceae bacterium ZHW00191 nov., a new bacterium isolated from the human gut.</title>
        <authorList>
            <person name="Zhou H.-W."/>
            <person name="Chen X.-J."/>
        </authorList>
    </citation>
    <scope>NUCLEOTIDE SEQUENCE [LARGE SCALE GENOMIC DNA]</scope>
    <source>
        <strain evidence="2 3">ZHW00191</strain>
    </source>
</reference>